<organism evidence="1 2">
    <name type="scientific">Aquatica leii</name>
    <dbReference type="NCBI Taxonomy" id="1421715"/>
    <lineage>
        <taxon>Eukaryota</taxon>
        <taxon>Metazoa</taxon>
        <taxon>Ecdysozoa</taxon>
        <taxon>Arthropoda</taxon>
        <taxon>Hexapoda</taxon>
        <taxon>Insecta</taxon>
        <taxon>Pterygota</taxon>
        <taxon>Neoptera</taxon>
        <taxon>Endopterygota</taxon>
        <taxon>Coleoptera</taxon>
        <taxon>Polyphaga</taxon>
        <taxon>Elateriformia</taxon>
        <taxon>Elateroidea</taxon>
        <taxon>Lampyridae</taxon>
        <taxon>Luciolinae</taxon>
        <taxon>Aquatica</taxon>
    </lineage>
</organism>
<accession>A0AAN7PEQ8</accession>
<evidence type="ECO:0000313" key="1">
    <source>
        <dbReference type="EMBL" id="KAK4881276.1"/>
    </source>
</evidence>
<keyword evidence="2" id="KW-1185">Reference proteome</keyword>
<proteinExistence type="predicted"/>
<protein>
    <submittedName>
        <fullName evidence="1">Uncharacterized protein</fullName>
    </submittedName>
</protein>
<name>A0AAN7PEQ8_9COLE</name>
<dbReference type="Proteomes" id="UP001353858">
    <property type="component" value="Unassembled WGS sequence"/>
</dbReference>
<dbReference type="AlphaFoldDB" id="A0AAN7PEQ8"/>
<evidence type="ECO:0000313" key="2">
    <source>
        <dbReference type="Proteomes" id="UP001353858"/>
    </source>
</evidence>
<comment type="caution">
    <text evidence="1">The sequence shown here is derived from an EMBL/GenBank/DDBJ whole genome shotgun (WGS) entry which is preliminary data.</text>
</comment>
<dbReference type="EMBL" id="JARPUR010000002">
    <property type="protein sequence ID" value="KAK4881276.1"/>
    <property type="molecule type" value="Genomic_DNA"/>
</dbReference>
<dbReference type="PANTHER" id="PTHR47326">
    <property type="entry name" value="TRANSPOSABLE ELEMENT TC3 TRANSPOSASE-LIKE PROTEIN"/>
    <property type="match status" value="1"/>
</dbReference>
<gene>
    <name evidence="1" type="ORF">RN001_004595</name>
</gene>
<reference evidence="2" key="1">
    <citation type="submission" date="2023-01" db="EMBL/GenBank/DDBJ databases">
        <title>Key to firefly adult light organ development and bioluminescence: homeobox transcription factors regulate luciferase expression and transportation to peroxisome.</title>
        <authorList>
            <person name="Fu X."/>
        </authorList>
    </citation>
    <scope>NUCLEOTIDE SEQUENCE [LARGE SCALE GENOMIC DNA]</scope>
</reference>
<sequence>MVLVFGECGRNLHQAVGVYDERFSDRDSLKNSYCGEENQINVLAAVAYNPHISSWEVVRDSRLSQSGVLTILKRHKYHPYYVSLHHELHGVDFQNRVVFCQWAR</sequence>
<dbReference type="PANTHER" id="PTHR47326:SF1">
    <property type="entry name" value="HTH PSQ-TYPE DOMAIN-CONTAINING PROTEIN"/>
    <property type="match status" value="1"/>
</dbReference>